<sequence length="370" mass="41194">MNKQKPVAAAEARGCDKDRRAFNISGPLRCPSQPRTSAAATTALAALLFALPLFALAADPLPSWNEGPAKKSIIEFVETVTTPDSKGFVKPEARIAVFDNDGTLWSEQPGYFEELFAFDEIKRMAPQHPEWKDQQPFKAVLENDHKALAESGMEGLLKIFMASHAGLTTDEFRNNVQAWLSKARHPTTGKPYTEMVYQPMLEVLAYLRSQGFKPYIVSGGDTGFMRVFAEEVYGVPPEQVIGSTFVTEYQLKDGQPSILRTAKIAHNDDGPGKPVSIDSVIGRRPILAFGNSDGDLQMLQWTAAGTGPRFMGLVHHTDAKREWAYDRDSKIGRLDKALDQAKQQDWTIVDMASQWRRIYPFEASANEQQQ</sequence>
<evidence type="ECO:0000256" key="3">
    <source>
        <dbReference type="ARBA" id="ARBA00022842"/>
    </source>
</evidence>
<name>A0AB39WW45_9PSED</name>
<keyword evidence="1" id="KW-0479">Metal-binding</keyword>
<dbReference type="Pfam" id="PF12710">
    <property type="entry name" value="HAD"/>
    <property type="match status" value="1"/>
</dbReference>
<organism evidence="4">
    <name type="scientific">Pseudomonas sp. WC2401</name>
    <dbReference type="NCBI Taxonomy" id="3234143"/>
    <lineage>
        <taxon>Bacteria</taxon>
        <taxon>Pseudomonadati</taxon>
        <taxon>Pseudomonadota</taxon>
        <taxon>Gammaproteobacteria</taxon>
        <taxon>Pseudomonadales</taxon>
        <taxon>Pseudomonadaceae</taxon>
        <taxon>Pseudomonas</taxon>
    </lineage>
</organism>
<keyword evidence="3" id="KW-0460">Magnesium</keyword>
<dbReference type="Gene3D" id="3.40.50.1000">
    <property type="entry name" value="HAD superfamily/HAD-like"/>
    <property type="match status" value="1"/>
</dbReference>
<accession>A0AB39WW45</accession>
<evidence type="ECO:0000256" key="1">
    <source>
        <dbReference type="ARBA" id="ARBA00022723"/>
    </source>
</evidence>
<dbReference type="InterPro" id="IPR023214">
    <property type="entry name" value="HAD_sf"/>
</dbReference>
<evidence type="ECO:0000256" key="2">
    <source>
        <dbReference type="ARBA" id="ARBA00022801"/>
    </source>
</evidence>
<reference evidence="4" key="1">
    <citation type="submission" date="2024-07" db="EMBL/GenBank/DDBJ databases">
        <authorList>
            <person name="Biller S.J."/>
        </authorList>
    </citation>
    <scope>NUCLEOTIDE SEQUENCE</scope>
    <source>
        <strain evidence="4">WC2401</strain>
    </source>
</reference>
<evidence type="ECO:0000313" key="4">
    <source>
        <dbReference type="EMBL" id="XDV04688.1"/>
    </source>
</evidence>
<proteinExistence type="predicted"/>
<dbReference type="GO" id="GO:0046872">
    <property type="term" value="F:metal ion binding"/>
    <property type="evidence" value="ECO:0007669"/>
    <property type="project" value="UniProtKB-KW"/>
</dbReference>
<dbReference type="RefSeq" id="WP_369781783.1">
    <property type="nucleotide sequence ID" value="NZ_CP165623.1"/>
</dbReference>
<dbReference type="EMBL" id="CP165623">
    <property type="protein sequence ID" value="XDV04688.1"/>
    <property type="molecule type" value="Genomic_DNA"/>
</dbReference>
<dbReference type="SUPFAM" id="SSF56784">
    <property type="entry name" value="HAD-like"/>
    <property type="match status" value="1"/>
</dbReference>
<dbReference type="GO" id="GO:0016787">
    <property type="term" value="F:hydrolase activity"/>
    <property type="evidence" value="ECO:0007669"/>
    <property type="project" value="UniProtKB-KW"/>
</dbReference>
<dbReference type="PANTHER" id="PTHR43344">
    <property type="entry name" value="PHOSPHOSERINE PHOSPHATASE"/>
    <property type="match status" value="1"/>
</dbReference>
<dbReference type="AlphaFoldDB" id="A0AB39WW45"/>
<dbReference type="InterPro" id="IPR036412">
    <property type="entry name" value="HAD-like_sf"/>
</dbReference>
<dbReference type="PANTHER" id="PTHR43344:SF13">
    <property type="entry name" value="PHOSPHATASE RV3661-RELATED"/>
    <property type="match status" value="1"/>
</dbReference>
<gene>
    <name evidence="4" type="ORF">AB3G35_16575</name>
</gene>
<dbReference type="InterPro" id="IPR050582">
    <property type="entry name" value="HAD-like_SerB"/>
</dbReference>
<keyword evidence="2 4" id="KW-0378">Hydrolase</keyword>
<protein>
    <submittedName>
        <fullName evidence="4">HAD family hydrolase</fullName>
    </submittedName>
</protein>